<accession>A0A8S0TQS1</accession>
<dbReference type="EMBL" id="CACTIH010007295">
    <property type="protein sequence ID" value="CAA3008322.1"/>
    <property type="molecule type" value="Genomic_DNA"/>
</dbReference>
<dbReference type="Proteomes" id="UP000594638">
    <property type="component" value="Unassembled WGS sequence"/>
</dbReference>
<keyword evidence="2" id="KW-1185">Reference proteome</keyword>
<sequence length="384" mass="42905">MTTGRINQVSFLFDIDIDIVQTEVRDKEEIHSYIAWNACSGIIGGFVSSYPLSILHPTIRARHPGLSLVPYVVNKVEYDVCFLVHLRPQMDASHPYTVALYSSLHMRLAHAACLQGCFLTTVGNQPNFQAFLGHGAQAISWLRRGRRQIFRYTKTARCTSHVRDAGTFPGIFGQLSRHGVPCLVRVLTTAVMQANFQEHKASTGRRQILKHTKAAHCAGHVRDAGTFPGIFGQLLGHSVQAMFGMCPSHDRDVGKFSGTRRQHGVSRYVGHIWDASRPRERCRPIFRHTRVARHFQAAFGTRCAGHVQDAAGRSLIFKHFWAVSGTWYTGHVRDASWPQQGCRPCPRHILSTTGMRPDFQALLAASGSWCVGHVQDVAETQPDF</sequence>
<proteinExistence type="predicted"/>
<dbReference type="Gramene" id="OE9A038088T1">
    <property type="protein sequence ID" value="OE9A038088C1"/>
    <property type="gene ID" value="OE9A038088"/>
</dbReference>
<comment type="caution">
    <text evidence="1">The sequence shown here is derived from an EMBL/GenBank/DDBJ whole genome shotgun (WGS) entry which is preliminary data.</text>
</comment>
<protein>
    <submittedName>
        <fullName evidence="1">Uncharacterized protein</fullName>
    </submittedName>
</protein>
<reference evidence="1 2" key="1">
    <citation type="submission" date="2019-12" db="EMBL/GenBank/DDBJ databases">
        <authorList>
            <person name="Alioto T."/>
            <person name="Alioto T."/>
            <person name="Gomez Garrido J."/>
        </authorList>
    </citation>
    <scope>NUCLEOTIDE SEQUENCE [LARGE SCALE GENOMIC DNA]</scope>
</reference>
<evidence type="ECO:0000313" key="2">
    <source>
        <dbReference type="Proteomes" id="UP000594638"/>
    </source>
</evidence>
<evidence type="ECO:0000313" key="1">
    <source>
        <dbReference type="EMBL" id="CAA3008322.1"/>
    </source>
</evidence>
<dbReference type="AlphaFoldDB" id="A0A8S0TQS1"/>
<organism evidence="1 2">
    <name type="scientific">Olea europaea subsp. europaea</name>
    <dbReference type="NCBI Taxonomy" id="158383"/>
    <lineage>
        <taxon>Eukaryota</taxon>
        <taxon>Viridiplantae</taxon>
        <taxon>Streptophyta</taxon>
        <taxon>Embryophyta</taxon>
        <taxon>Tracheophyta</taxon>
        <taxon>Spermatophyta</taxon>
        <taxon>Magnoliopsida</taxon>
        <taxon>eudicotyledons</taxon>
        <taxon>Gunneridae</taxon>
        <taxon>Pentapetalae</taxon>
        <taxon>asterids</taxon>
        <taxon>lamiids</taxon>
        <taxon>Lamiales</taxon>
        <taxon>Oleaceae</taxon>
        <taxon>Oleeae</taxon>
        <taxon>Olea</taxon>
    </lineage>
</organism>
<name>A0A8S0TQS1_OLEEU</name>
<gene>
    <name evidence="1" type="ORF">OLEA9_A038088</name>
</gene>